<dbReference type="EMBL" id="CP036425">
    <property type="protein sequence ID" value="QDU34901.1"/>
    <property type="molecule type" value="Genomic_DNA"/>
</dbReference>
<organism evidence="1 2">
    <name type="scientific">Poriferisphaera corsica</name>
    <dbReference type="NCBI Taxonomy" id="2528020"/>
    <lineage>
        <taxon>Bacteria</taxon>
        <taxon>Pseudomonadati</taxon>
        <taxon>Planctomycetota</taxon>
        <taxon>Phycisphaerae</taxon>
        <taxon>Phycisphaerales</taxon>
        <taxon>Phycisphaeraceae</taxon>
        <taxon>Poriferisphaera</taxon>
    </lineage>
</organism>
<name>A0A517YXF9_9BACT</name>
<protein>
    <submittedName>
        <fullName evidence="1">Uncharacterized protein</fullName>
    </submittedName>
</protein>
<proteinExistence type="predicted"/>
<sequence>MPWVINREFTAGAVINDFTLNNPREVVTSI</sequence>
<dbReference type="Proteomes" id="UP000317369">
    <property type="component" value="Chromosome"/>
</dbReference>
<evidence type="ECO:0000313" key="1">
    <source>
        <dbReference type="EMBL" id="QDU34901.1"/>
    </source>
</evidence>
<dbReference type="KEGG" id="pcor:KS4_29780"/>
<gene>
    <name evidence="1" type="ORF">KS4_29780</name>
</gene>
<dbReference type="AlphaFoldDB" id="A0A517YXF9"/>
<keyword evidence="2" id="KW-1185">Reference proteome</keyword>
<evidence type="ECO:0000313" key="2">
    <source>
        <dbReference type="Proteomes" id="UP000317369"/>
    </source>
</evidence>
<accession>A0A517YXF9</accession>
<reference evidence="1 2" key="1">
    <citation type="submission" date="2019-02" db="EMBL/GenBank/DDBJ databases">
        <title>Deep-cultivation of Planctomycetes and their phenomic and genomic characterization uncovers novel biology.</title>
        <authorList>
            <person name="Wiegand S."/>
            <person name="Jogler M."/>
            <person name="Boedeker C."/>
            <person name="Pinto D."/>
            <person name="Vollmers J."/>
            <person name="Rivas-Marin E."/>
            <person name="Kohn T."/>
            <person name="Peeters S.H."/>
            <person name="Heuer A."/>
            <person name="Rast P."/>
            <person name="Oberbeckmann S."/>
            <person name="Bunk B."/>
            <person name="Jeske O."/>
            <person name="Meyerdierks A."/>
            <person name="Storesund J.E."/>
            <person name="Kallscheuer N."/>
            <person name="Luecker S."/>
            <person name="Lage O.M."/>
            <person name="Pohl T."/>
            <person name="Merkel B.J."/>
            <person name="Hornburger P."/>
            <person name="Mueller R.-W."/>
            <person name="Bruemmer F."/>
            <person name="Labrenz M."/>
            <person name="Spormann A.M."/>
            <person name="Op den Camp H."/>
            <person name="Overmann J."/>
            <person name="Amann R."/>
            <person name="Jetten M.S.M."/>
            <person name="Mascher T."/>
            <person name="Medema M.H."/>
            <person name="Devos D.P."/>
            <person name="Kaster A.-K."/>
            <person name="Ovreas L."/>
            <person name="Rohde M."/>
            <person name="Galperin M.Y."/>
            <person name="Jogler C."/>
        </authorList>
    </citation>
    <scope>NUCLEOTIDE SEQUENCE [LARGE SCALE GENOMIC DNA]</scope>
    <source>
        <strain evidence="1 2">KS4</strain>
    </source>
</reference>